<evidence type="ECO:0000313" key="2">
    <source>
        <dbReference type="EMBL" id="KAK7057851.1"/>
    </source>
</evidence>
<name>A0AAW0E110_9AGAR</name>
<comment type="caution">
    <text evidence="2">The sequence shown here is derived from an EMBL/GenBank/DDBJ whole genome shotgun (WGS) entry which is preliminary data.</text>
</comment>
<keyword evidence="1" id="KW-0732">Signal</keyword>
<evidence type="ECO:0000313" key="3">
    <source>
        <dbReference type="Proteomes" id="UP001362999"/>
    </source>
</evidence>
<feature type="chain" id="PRO_5043508333" evidence="1">
    <location>
        <begin position="20"/>
        <end position="85"/>
    </location>
</feature>
<accession>A0AAW0E110</accession>
<sequence length="85" mass="9687">MNLDLGFMLFIALLRSSGPKGPLPNYSQRLARLRGHWNFNATLRRTEQATVSVIPPKADTSLHLYCGREALKSQENDRFMNVIEL</sequence>
<dbReference type="Proteomes" id="UP001362999">
    <property type="component" value="Unassembled WGS sequence"/>
</dbReference>
<reference evidence="2 3" key="1">
    <citation type="journal article" date="2024" name="J Genomics">
        <title>Draft genome sequencing and assembly of Favolaschia claudopus CIRM-BRFM 2984 isolated from oak limbs.</title>
        <authorList>
            <person name="Navarro D."/>
            <person name="Drula E."/>
            <person name="Chaduli D."/>
            <person name="Cazenave R."/>
            <person name="Ahrendt S."/>
            <person name="Wang J."/>
            <person name="Lipzen A."/>
            <person name="Daum C."/>
            <person name="Barry K."/>
            <person name="Grigoriev I.V."/>
            <person name="Favel A."/>
            <person name="Rosso M.N."/>
            <person name="Martin F."/>
        </authorList>
    </citation>
    <scope>NUCLEOTIDE SEQUENCE [LARGE SCALE GENOMIC DNA]</scope>
    <source>
        <strain evidence="2 3">CIRM-BRFM 2984</strain>
    </source>
</reference>
<feature type="signal peptide" evidence="1">
    <location>
        <begin position="1"/>
        <end position="19"/>
    </location>
</feature>
<dbReference type="EMBL" id="JAWWNJ010000004">
    <property type="protein sequence ID" value="KAK7057851.1"/>
    <property type="molecule type" value="Genomic_DNA"/>
</dbReference>
<organism evidence="2 3">
    <name type="scientific">Favolaschia claudopus</name>
    <dbReference type="NCBI Taxonomy" id="2862362"/>
    <lineage>
        <taxon>Eukaryota</taxon>
        <taxon>Fungi</taxon>
        <taxon>Dikarya</taxon>
        <taxon>Basidiomycota</taxon>
        <taxon>Agaricomycotina</taxon>
        <taxon>Agaricomycetes</taxon>
        <taxon>Agaricomycetidae</taxon>
        <taxon>Agaricales</taxon>
        <taxon>Marasmiineae</taxon>
        <taxon>Mycenaceae</taxon>
        <taxon>Favolaschia</taxon>
    </lineage>
</organism>
<proteinExistence type="predicted"/>
<gene>
    <name evidence="2" type="ORF">R3P38DRAFT_2843346</name>
</gene>
<protein>
    <submittedName>
        <fullName evidence="2">Uncharacterized protein</fullName>
    </submittedName>
</protein>
<dbReference type="AlphaFoldDB" id="A0AAW0E110"/>
<evidence type="ECO:0000256" key="1">
    <source>
        <dbReference type="SAM" id="SignalP"/>
    </source>
</evidence>
<keyword evidence="3" id="KW-1185">Reference proteome</keyword>